<feature type="compositionally biased region" description="Polar residues" evidence="1">
    <location>
        <begin position="51"/>
        <end position="62"/>
    </location>
</feature>
<dbReference type="EMBL" id="FJUX01000031">
    <property type="protein sequence ID" value="CZS97311.1"/>
    <property type="molecule type" value="Genomic_DNA"/>
</dbReference>
<reference evidence="3" key="1">
    <citation type="submission" date="2016-03" db="EMBL/GenBank/DDBJ databases">
        <authorList>
            <person name="Guldener U."/>
        </authorList>
    </citation>
    <scope>NUCLEOTIDE SEQUENCE [LARGE SCALE GENOMIC DNA]</scope>
    <source>
        <strain evidence="3">04CH-RAC-A.6.1</strain>
    </source>
</reference>
<dbReference type="Proteomes" id="UP000178912">
    <property type="component" value="Unassembled WGS sequence"/>
</dbReference>
<protein>
    <submittedName>
        <fullName evidence="2">Uncharacterized protein</fullName>
    </submittedName>
</protein>
<accession>A0A1E1KH33</accession>
<name>A0A1E1KH33_9HELO</name>
<organism evidence="2 3">
    <name type="scientific">Rhynchosporium agropyri</name>
    <dbReference type="NCBI Taxonomy" id="914238"/>
    <lineage>
        <taxon>Eukaryota</taxon>
        <taxon>Fungi</taxon>
        <taxon>Dikarya</taxon>
        <taxon>Ascomycota</taxon>
        <taxon>Pezizomycotina</taxon>
        <taxon>Leotiomycetes</taxon>
        <taxon>Helotiales</taxon>
        <taxon>Ploettnerulaceae</taxon>
        <taxon>Rhynchosporium</taxon>
    </lineage>
</organism>
<evidence type="ECO:0000256" key="1">
    <source>
        <dbReference type="SAM" id="MobiDB-lite"/>
    </source>
</evidence>
<gene>
    <name evidence="2" type="ORF">RAG0_06455</name>
</gene>
<feature type="region of interest" description="Disordered" evidence="1">
    <location>
        <begin position="36"/>
        <end position="94"/>
    </location>
</feature>
<proteinExistence type="predicted"/>
<dbReference type="AlphaFoldDB" id="A0A1E1KH33"/>
<evidence type="ECO:0000313" key="3">
    <source>
        <dbReference type="Proteomes" id="UP000178912"/>
    </source>
</evidence>
<keyword evidence="3" id="KW-1185">Reference proteome</keyword>
<sequence length="94" mass="10925">MNFVKKAAQMNQQHISFCYVALLESLLALLPSYNPKRPPKNKIDQIPGPNQIKSQPTHQQENIHLYNQGIGGERGIHQRYKQQSNDFQKHYPKD</sequence>
<evidence type="ECO:0000313" key="2">
    <source>
        <dbReference type="EMBL" id="CZS97311.1"/>
    </source>
</evidence>